<reference evidence="1" key="1">
    <citation type="submission" date="2019-08" db="EMBL/GenBank/DDBJ databases">
        <authorList>
            <person name="Kucharzyk K."/>
            <person name="Murdoch R.W."/>
            <person name="Higgins S."/>
            <person name="Loffler F."/>
        </authorList>
    </citation>
    <scope>NUCLEOTIDE SEQUENCE</scope>
</reference>
<gene>
    <name evidence="1" type="ORF">SDC9_126917</name>
</gene>
<organism evidence="1">
    <name type="scientific">bioreactor metagenome</name>
    <dbReference type="NCBI Taxonomy" id="1076179"/>
    <lineage>
        <taxon>unclassified sequences</taxon>
        <taxon>metagenomes</taxon>
        <taxon>ecological metagenomes</taxon>
    </lineage>
</organism>
<evidence type="ECO:0000313" key="1">
    <source>
        <dbReference type="EMBL" id="MPM79875.1"/>
    </source>
</evidence>
<dbReference type="AlphaFoldDB" id="A0A645CSK8"/>
<accession>A0A645CSK8</accession>
<name>A0A645CSK8_9ZZZZ</name>
<proteinExistence type="predicted"/>
<protein>
    <submittedName>
        <fullName evidence="1">Uncharacterized protein</fullName>
    </submittedName>
</protein>
<dbReference type="EMBL" id="VSSQ01029653">
    <property type="protein sequence ID" value="MPM79875.1"/>
    <property type="molecule type" value="Genomic_DNA"/>
</dbReference>
<comment type="caution">
    <text evidence="1">The sequence shown here is derived from an EMBL/GenBank/DDBJ whole genome shotgun (WGS) entry which is preliminary data.</text>
</comment>
<sequence length="227" mass="25053">MNRRSQFGISRNFAERNGDELPEIAFKEGGRFQRGGEHFGINAFEAMIGATVDIGVADRFIGRARTQTSPDFAADPGAVAVFEAIVVDRAGQGREQAVVDVEPAVVVLAARRDDMVPEFAHEPRRELLQSPGFDRRQPDQLQIEVIVGRRDAVEFLGVKCDVVGLHLAFHRRAERPADVLAGPTAADLVEIFIEIQMVHRFLPLYTGSATENIIQPLLIIPQKTTNS</sequence>